<feature type="domain" description="Integrase catalytic" evidence="2">
    <location>
        <begin position="200"/>
        <end position="363"/>
    </location>
</feature>
<evidence type="ECO:0000313" key="3">
    <source>
        <dbReference type="EMBL" id="RJG00123.1"/>
    </source>
</evidence>
<dbReference type="Pfam" id="PF13276">
    <property type="entry name" value="HTH_21"/>
    <property type="match status" value="1"/>
</dbReference>
<dbReference type="Gene3D" id="1.10.10.60">
    <property type="entry name" value="Homeodomain-like"/>
    <property type="match status" value="1"/>
</dbReference>
<evidence type="ECO:0000259" key="2">
    <source>
        <dbReference type="PROSITE" id="PS50994"/>
    </source>
</evidence>
<dbReference type="InterPro" id="IPR048020">
    <property type="entry name" value="Transpos_IS3"/>
</dbReference>
<keyword evidence="4" id="KW-1185">Reference proteome</keyword>
<dbReference type="GO" id="GO:0006313">
    <property type="term" value="P:DNA transposition"/>
    <property type="evidence" value="ECO:0007669"/>
    <property type="project" value="InterPro"/>
</dbReference>
<evidence type="ECO:0000256" key="1">
    <source>
        <dbReference type="SAM" id="Coils"/>
    </source>
</evidence>
<dbReference type="Proteomes" id="UP000265955">
    <property type="component" value="Unassembled WGS sequence"/>
</dbReference>
<keyword evidence="1" id="KW-0175">Coiled coil</keyword>
<dbReference type="Pfam" id="PF13333">
    <property type="entry name" value="rve_2"/>
    <property type="match status" value="1"/>
</dbReference>
<dbReference type="SUPFAM" id="SSF46689">
    <property type="entry name" value="Homeodomain-like"/>
    <property type="match status" value="1"/>
</dbReference>
<organism evidence="3 4">
    <name type="scientific">Noviherbaspirillum saxi</name>
    <dbReference type="NCBI Taxonomy" id="2320863"/>
    <lineage>
        <taxon>Bacteria</taxon>
        <taxon>Pseudomonadati</taxon>
        <taxon>Pseudomonadota</taxon>
        <taxon>Betaproteobacteria</taxon>
        <taxon>Burkholderiales</taxon>
        <taxon>Oxalobacteraceae</taxon>
        <taxon>Noviherbaspirillum</taxon>
    </lineage>
</organism>
<dbReference type="Pfam" id="PF01527">
    <property type="entry name" value="HTH_Tnp_1"/>
    <property type="match status" value="1"/>
</dbReference>
<dbReference type="Pfam" id="PF00665">
    <property type="entry name" value="rve"/>
    <property type="match status" value="1"/>
</dbReference>
<dbReference type="GO" id="GO:0015074">
    <property type="term" value="P:DNA integration"/>
    <property type="evidence" value="ECO:0007669"/>
    <property type="project" value="InterPro"/>
</dbReference>
<name>A0A3A3FVA2_9BURK</name>
<feature type="coiled-coil region" evidence="1">
    <location>
        <begin position="44"/>
        <end position="71"/>
    </location>
</feature>
<dbReference type="InterPro" id="IPR001584">
    <property type="entry name" value="Integrase_cat-core"/>
</dbReference>
<reference evidence="4" key="1">
    <citation type="submission" date="2018-09" db="EMBL/GenBank/DDBJ databases">
        <authorList>
            <person name="Zhu H."/>
        </authorList>
    </citation>
    <scope>NUCLEOTIDE SEQUENCE [LARGE SCALE GENOMIC DNA]</scope>
    <source>
        <strain evidence="4">K1R23-30</strain>
    </source>
</reference>
<dbReference type="EMBL" id="QYUO01000001">
    <property type="protein sequence ID" value="RJG00123.1"/>
    <property type="molecule type" value="Genomic_DNA"/>
</dbReference>
<sequence length="374" mass="42780">MVKDQGVSVCDVCRTMDLGETAVRRWIRQYETELNGQSGIGKPLTAEQQRIRQLEAENRQLRMDNDILKKAFGLLCPRTEMTYRLIQQLQQKAIPVTHACRILEVSRAGYYQHRQRGPRQTDVVATVELKAVFAASGQADGSRRLVSALQAQGRTLGRYRVRRLMSEAALRPVWKRKFVHTTDSKHDLPVAENLLDRQFDVAAPNQAWTSDITYVRTRQGWLYLAAVMDLFSRKIIGWAMAPTMPTELVAAALRMALQQRKPPPGLLLHSDRGSQYASLEYQALLGRHGIRCSMSRKGNCWDNAVMERFFLNLKMERVWQRDYANHGEAQRDITEYIVSFYNGVRLHSTLGYLSPVAYERTRATTPPILVSEIT</sequence>
<dbReference type="PANTHER" id="PTHR46889:SF4">
    <property type="entry name" value="TRANSPOSASE INSO FOR INSERTION SEQUENCE ELEMENT IS911B-RELATED"/>
    <property type="match status" value="1"/>
</dbReference>
<dbReference type="PANTHER" id="PTHR46889">
    <property type="entry name" value="TRANSPOSASE INSF FOR INSERTION SEQUENCE IS3B-RELATED"/>
    <property type="match status" value="1"/>
</dbReference>
<dbReference type="InterPro" id="IPR002514">
    <property type="entry name" value="Transposase_8"/>
</dbReference>
<dbReference type="Gene3D" id="3.30.420.10">
    <property type="entry name" value="Ribonuclease H-like superfamily/Ribonuclease H"/>
    <property type="match status" value="1"/>
</dbReference>
<dbReference type="InterPro" id="IPR036397">
    <property type="entry name" value="RNaseH_sf"/>
</dbReference>
<accession>A0A3A3FVA2</accession>
<dbReference type="PROSITE" id="PS50994">
    <property type="entry name" value="INTEGRASE"/>
    <property type="match status" value="1"/>
</dbReference>
<proteinExistence type="predicted"/>
<dbReference type="GO" id="GO:0003677">
    <property type="term" value="F:DNA binding"/>
    <property type="evidence" value="ECO:0007669"/>
    <property type="project" value="InterPro"/>
</dbReference>
<dbReference type="AlphaFoldDB" id="A0A3A3FVA2"/>
<dbReference type="SUPFAM" id="SSF53098">
    <property type="entry name" value="Ribonuclease H-like"/>
    <property type="match status" value="1"/>
</dbReference>
<comment type="caution">
    <text evidence="3">The sequence shown here is derived from an EMBL/GenBank/DDBJ whole genome shotgun (WGS) entry which is preliminary data.</text>
</comment>
<dbReference type="InterPro" id="IPR025948">
    <property type="entry name" value="HTH-like_dom"/>
</dbReference>
<dbReference type="NCBIfam" id="NF033516">
    <property type="entry name" value="transpos_IS3"/>
    <property type="match status" value="1"/>
</dbReference>
<dbReference type="InterPro" id="IPR050900">
    <property type="entry name" value="Transposase_IS3/IS150/IS904"/>
</dbReference>
<evidence type="ECO:0000313" key="4">
    <source>
        <dbReference type="Proteomes" id="UP000265955"/>
    </source>
</evidence>
<protein>
    <submittedName>
        <fullName evidence="3">IS3 family transposase</fullName>
    </submittedName>
</protein>
<dbReference type="InterPro" id="IPR009057">
    <property type="entry name" value="Homeodomain-like_sf"/>
</dbReference>
<dbReference type="InterPro" id="IPR012337">
    <property type="entry name" value="RNaseH-like_sf"/>
</dbReference>
<dbReference type="GO" id="GO:0004803">
    <property type="term" value="F:transposase activity"/>
    <property type="evidence" value="ECO:0007669"/>
    <property type="project" value="InterPro"/>
</dbReference>
<gene>
    <name evidence="3" type="ORF">D3871_13495</name>
</gene>